<evidence type="ECO:0000313" key="1">
    <source>
        <dbReference type="EMBL" id="JAD97951.1"/>
    </source>
</evidence>
<accession>A0A0A9ED05</accession>
<name>A0A0A9ED05_ARUDO</name>
<reference evidence="1" key="2">
    <citation type="journal article" date="2015" name="Data Brief">
        <title>Shoot transcriptome of the giant reed, Arundo donax.</title>
        <authorList>
            <person name="Barrero R.A."/>
            <person name="Guerrero F.D."/>
            <person name="Moolhuijzen P."/>
            <person name="Goolsby J.A."/>
            <person name="Tidwell J."/>
            <person name="Bellgard S.E."/>
            <person name="Bellgard M.I."/>
        </authorList>
    </citation>
    <scope>NUCLEOTIDE SEQUENCE</scope>
    <source>
        <tissue evidence="1">Shoot tissue taken approximately 20 cm above the soil surface</tissue>
    </source>
</reference>
<sequence length="69" mass="7891">MRPYFFPYDHVTGRTNCKYLCQTCYDTNKINQCKHSFSIVNIALLLDFVVTLDSIHEKVCIGTSVISGQ</sequence>
<dbReference type="AlphaFoldDB" id="A0A0A9ED05"/>
<reference evidence="1" key="1">
    <citation type="submission" date="2014-09" db="EMBL/GenBank/DDBJ databases">
        <authorList>
            <person name="Magalhaes I.L.F."/>
            <person name="Oliveira U."/>
            <person name="Santos F.R."/>
            <person name="Vidigal T.H.D.A."/>
            <person name="Brescovit A.D."/>
            <person name="Santos A.J."/>
        </authorList>
    </citation>
    <scope>NUCLEOTIDE SEQUENCE</scope>
    <source>
        <tissue evidence="1">Shoot tissue taken approximately 20 cm above the soil surface</tissue>
    </source>
</reference>
<organism evidence="1">
    <name type="scientific">Arundo donax</name>
    <name type="common">Giant reed</name>
    <name type="synonym">Donax arundinaceus</name>
    <dbReference type="NCBI Taxonomy" id="35708"/>
    <lineage>
        <taxon>Eukaryota</taxon>
        <taxon>Viridiplantae</taxon>
        <taxon>Streptophyta</taxon>
        <taxon>Embryophyta</taxon>
        <taxon>Tracheophyta</taxon>
        <taxon>Spermatophyta</taxon>
        <taxon>Magnoliopsida</taxon>
        <taxon>Liliopsida</taxon>
        <taxon>Poales</taxon>
        <taxon>Poaceae</taxon>
        <taxon>PACMAD clade</taxon>
        <taxon>Arundinoideae</taxon>
        <taxon>Arundineae</taxon>
        <taxon>Arundo</taxon>
    </lineage>
</organism>
<dbReference type="EMBL" id="GBRH01199944">
    <property type="protein sequence ID" value="JAD97951.1"/>
    <property type="molecule type" value="Transcribed_RNA"/>
</dbReference>
<protein>
    <submittedName>
        <fullName evidence="1">Uncharacterized protein</fullName>
    </submittedName>
</protein>
<proteinExistence type="predicted"/>